<dbReference type="Pfam" id="PF25484">
    <property type="entry name" value="DUF7907"/>
    <property type="match status" value="1"/>
</dbReference>
<proteinExistence type="predicted"/>
<feature type="domain" description="DUF7907" evidence="2">
    <location>
        <begin position="26"/>
        <end position="135"/>
    </location>
</feature>
<dbReference type="Proteomes" id="UP000266188">
    <property type="component" value="Unassembled WGS sequence"/>
</dbReference>
<name>A0A3A3A1T9_9EURO</name>
<organism evidence="3 4">
    <name type="scientific">Aspergillus sclerotialis</name>
    <dbReference type="NCBI Taxonomy" id="2070753"/>
    <lineage>
        <taxon>Eukaryota</taxon>
        <taxon>Fungi</taxon>
        <taxon>Dikarya</taxon>
        <taxon>Ascomycota</taxon>
        <taxon>Pezizomycotina</taxon>
        <taxon>Eurotiomycetes</taxon>
        <taxon>Eurotiomycetidae</taxon>
        <taxon>Eurotiales</taxon>
        <taxon>Aspergillaceae</taxon>
        <taxon>Aspergillus</taxon>
        <taxon>Aspergillus subgen. Polypaecilum</taxon>
    </lineage>
</organism>
<dbReference type="InterPro" id="IPR057229">
    <property type="entry name" value="DUF7907"/>
</dbReference>
<keyword evidence="1" id="KW-0732">Signal</keyword>
<comment type="caution">
    <text evidence="3">The sequence shown here is derived from an EMBL/GenBank/DDBJ whole genome shotgun (WGS) entry which is preliminary data.</text>
</comment>
<sequence length="135" mass="14382">MKFLTPLALLATTVAANPILARDGGKTFTLKTSSQKTEHNNLYVSAYHTGAGLNDAVLTKDAGTARPAVLNGTNVEFQLGGELTWGMMMPGDTNYADLDSAWEPVEINGGKGSEGFAVKDGQLEWDEKMGFGGWL</sequence>
<evidence type="ECO:0000259" key="2">
    <source>
        <dbReference type="Pfam" id="PF25484"/>
    </source>
</evidence>
<feature type="chain" id="PRO_5017430200" description="DUF7907 domain-containing protein" evidence="1">
    <location>
        <begin position="17"/>
        <end position="135"/>
    </location>
</feature>
<gene>
    <name evidence="3" type="ORF">PHISCL_01981</name>
</gene>
<evidence type="ECO:0000256" key="1">
    <source>
        <dbReference type="SAM" id="SignalP"/>
    </source>
</evidence>
<evidence type="ECO:0000313" key="3">
    <source>
        <dbReference type="EMBL" id="RJE25654.1"/>
    </source>
</evidence>
<reference evidence="4" key="1">
    <citation type="submission" date="2017-02" db="EMBL/GenBank/DDBJ databases">
        <authorList>
            <person name="Tafer H."/>
            <person name="Lopandic K."/>
        </authorList>
    </citation>
    <scope>NUCLEOTIDE SEQUENCE [LARGE SCALE GENOMIC DNA]</scope>
    <source>
        <strain evidence="4">CBS 366.77</strain>
    </source>
</reference>
<accession>A0A3A3A1T9</accession>
<keyword evidence="4" id="KW-1185">Reference proteome</keyword>
<protein>
    <recommendedName>
        <fullName evidence="2">DUF7907 domain-containing protein</fullName>
    </recommendedName>
</protein>
<dbReference type="STRING" id="2070753.A0A3A3A1T9"/>
<feature type="non-terminal residue" evidence="3">
    <location>
        <position position="135"/>
    </location>
</feature>
<evidence type="ECO:0000313" key="4">
    <source>
        <dbReference type="Proteomes" id="UP000266188"/>
    </source>
</evidence>
<dbReference type="EMBL" id="MVGC01000041">
    <property type="protein sequence ID" value="RJE25654.1"/>
    <property type="molecule type" value="Genomic_DNA"/>
</dbReference>
<dbReference type="AlphaFoldDB" id="A0A3A3A1T9"/>
<feature type="signal peptide" evidence="1">
    <location>
        <begin position="1"/>
        <end position="16"/>
    </location>
</feature>
<dbReference type="OrthoDB" id="3518533at2759"/>